<gene>
    <name evidence="3" type="ORF">FRX48_09754</name>
</gene>
<keyword evidence="2" id="KW-0812">Transmembrane</keyword>
<evidence type="ECO:0000256" key="2">
    <source>
        <dbReference type="SAM" id="Phobius"/>
    </source>
</evidence>
<dbReference type="AlphaFoldDB" id="A0A5M8PBP6"/>
<evidence type="ECO:0000313" key="3">
    <source>
        <dbReference type="EMBL" id="KAA6406483.1"/>
    </source>
</evidence>
<evidence type="ECO:0000313" key="4">
    <source>
        <dbReference type="Proteomes" id="UP000324767"/>
    </source>
</evidence>
<keyword evidence="2" id="KW-1133">Transmembrane helix</keyword>
<name>A0A5M8PBP6_9LECA</name>
<dbReference type="EMBL" id="VXIT01000027">
    <property type="protein sequence ID" value="KAA6406483.1"/>
    <property type="molecule type" value="Genomic_DNA"/>
</dbReference>
<reference evidence="3 4" key="1">
    <citation type="submission" date="2019-09" db="EMBL/GenBank/DDBJ databases">
        <title>The hologenome of the rock-dwelling lichen Lasallia pustulata.</title>
        <authorList>
            <person name="Greshake Tzovaras B."/>
            <person name="Segers F."/>
            <person name="Bicker A."/>
            <person name="Dal Grande F."/>
            <person name="Otte J."/>
            <person name="Hankeln T."/>
            <person name="Schmitt I."/>
            <person name="Ebersberger I."/>
        </authorList>
    </citation>
    <scope>NUCLEOTIDE SEQUENCE [LARGE SCALE GENOMIC DNA]</scope>
    <source>
        <strain evidence="3">A1-1</strain>
    </source>
</reference>
<accession>A0A5M8PBP6</accession>
<proteinExistence type="predicted"/>
<protein>
    <recommendedName>
        <fullName evidence="5">Apple domain-containing protein</fullName>
    </recommendedName>
</protein>
<sequence length="289" mass="29791">MRSRYDIAIRQGIEVPNQGIEVVPSPGKIPYRHDDAEKLNTSQFTLEKRRPCGLSFVGFWVGIVIIAFVLFGAAIGGGVGVGLAAQRKSTPNAASGHSVSSFMTTTASSTSSQPPWTTITEASTLSATASAPYSSSMATTTSSTSSQPPSTTNTKASTPSASACPAADGTTYVPLILDTSQPYRFNGSVLAYTVRCKTDYAGGAAFGNPSGVDLQTLPNVGSLDSCIDACATYSNQLPQTANASACCVAVGWIPAQDCCYLKSGVTSSSYNNTGNLATYTIGSAIQVGL</sequence>
<evidence type="ECO:0008006" key="5">
    <source>
        <dbReference type="Google" id="ProtNLM"/>
    </source>
</evidence>
<comment type="caution">
    <text evidence="3">The sequence shown here is derived from an EMBL/GenBank/DDBJ whole genome shotgun (WGS) entry which is preliminary data.</text>
</comment>
<organism evidence="3 4">
    <name type="scientific">Lasallia pustulata</name>
    <dbReference type="NCBI Taxonomy" id="136370"/>
    <lineage>
        <taxon>Eukaryota</taxon>
        <taxon>Fungi</taxon>
        <taxon>Dikarya</taxon>
        <taxon>Ascomycota</taxon>
        <taxon>Pezizomycotina</taxon>
        <taxon>Lecanoromycetes</taxon>
        <taxon>OSLEUM clade</taxon>
        <taxon>Umbilicariomycetidae</taxon>
        <taxon>Umbilicariales</taxon>
        <taxon>Umbilicariaceae</taxon>
        <taxon>Lasallia</taxon>
    </lineage>
</organism>
<dbReference type="Proteomes" id="UP000324767">
    <property type="component" value="Unassembled WGS sequence"/>
</dbReference>
<feature type="transmembrane region" description="Helical" evidence="2">
    <location>
        <begin position="57"/>
        <end position="85"/>
    </location>
</feature>
<evidence type="ECO:0000256" key="1">
    <source>
        <dbReference type="SAM" id="MobiDB-lite"/>
    </source>
</evidence>
<keyword evidence="2" id="KW-0472">Membrane</keyword>
<dbReference type="OrthoDB" id="4826557at2759"/>
<feature type="region of interest" description="Disordered" evidence="1">
    <location>
        <begin position="136"/>
        <end position="165"/>
    </location>
</feature>